<accession>A0A9W4SIE9</accession>
<dbReference type="EMBL" id="CAMKVN010000672">
    <property type="protein sequence ID" value="CAI2170217.1"/>
    <property type="molecule type" value="Genomic_DNA"/>
</dbReference>
<name>A0A9W4SIE9_9GLOM</name>
<comment type="caution">
    <text evidence="1">The sequence shown here is derived from an EMBL/GenBank/DDBJ whole genome shotgun (WGS) entry which is preliminary data.</text>
</comment>
<proteinExistence type="predicted"/>
<gene>
    <name evidence="1" type="ORF">FWILDA_LOCUS4471</name>
</gene>
<evidence type="ECO:0000313" key="1">
    <source>
        <dbReference type="EMBL" id="CAI2170217.1"/>
    </source>
</evidence>
<dbReference type="AlphaFoldDB" id="A0A9W4SIE9"/>
<reference evidence="1" key="1">
    <citation type="submission" date="2022-08" db="EMBL/GenBank/DDBJ databases">
        <authorList>
            <person name="Kallberg Y."/>
            <person name="Tangrot J."/>
            <person name="Rosling A."/>
        </authorList>
    </citation>
    <scope>NUCLEOTIDE SEQUENCE</scope>
    <source>
        <strain evidence="1">Wild A</strain>
    </source>
</reference>
<organism evidence="1 2">
    <name type="scientific">Funneliformis geosporum</name>
    <dbReference type="NCBI Taxonomy" id="1117311"/>
    <lineage>
        <taxon>Eukaryota</taxon>
        <taxon>Fungi</taxon>
        <taxon>Fungi incertae sedis</taxon>
        <taxon>Mucoromycota</taxon>
        <taxon>Glomeromycotina</taxon>
        <taxon>Glomeromycetes</taxon>
        <taxon>Glomerales</taxon>
        <taxon>Glomeraceae</taxon>
        <taxon>Funneliformis</taxon>
    </lineage>
</organism>
<evidence type="ECO:0000313" key="2">
    <source>
        <dbReference type="Proteomes" id="UP001153678"/>
    </source>
</evidence>
<dbReference type="Proteomes" id="UP001153678">
    <property type="component" value="Unassembled WGS sequence"/>
</dbReference>
<keyword evidence="2" id="KW-1185">Reference proteome</keyword>
<sequence length="179" mass="21081">MRLSIPFSSTSNMIFSLERLLMLVEFELLKIVLLIIKIPYFEPLERALSHQLGQRRHGFDFCRLTGIEIDTFDNFNEFSSDAERLSSHVHKHFLIDGELLHFFPKVVLESLCKMFYKESSKILINKPKAMAVAIATLIMRSELKPAISPASFYVEVSWWRDYGIIKKRFINFLQLYQYH</sequence>
<protein>
    <submittedName>
        <fullName evidence="1">2589_t:CDS:1</fullName>
    </submittedName>
</protein>